<comment type="caution">
    <text evidence="2">The sequence shown here is derived from an EMBL/GenBank/DDBJ whole genome shotgun (WGS) entry which is preliminary data.</text>
</comment>
<evidence type="ECO:0000313" key="3">
    <source>
        <dbReference type="Proteomes" id="UP000231139"/>
    </source>
</evidence>
<feature type="non-terminal residue" evidence="2">
    <location>
        <position position="264"/>
    </location>
</feature>
<protein>
    <submittedName>
        <fullName evidence="2">Uncharacterized protein</fullName>
    </submittedName>
</protein>
<dbReference type="Proteomes" id="UP000231139">
    <property type="component" value="Unassembled WGS sequence"/>
</dbReference>
<accession>A0A2H0N390</accession>
<dbReference type="EMBL" id="PCWK01000026">
    <property type="protein sequence ID" value="PIR02576.1"/>
    <property type="molecule type" value="Genomic_DNA"/>
</dbReference>
<organism evidence="2 3">
    <name type="scientific">Candidatus Nealsonbacteria bacterium CG11_big_fil_rev_8_21_14_0_20_35_11</name>
    <dbReference type="NCBI Taxonomy" id="1974713"/>
    <lineage>
        <taxon>Bacteria</taxon>
        <taxon>Candidatus Nealsoniibacteriota</taxon>
    </lineage>
</organism>
<reference evidence="2 3" key="1">
    <citation type="submission" date="2017-09" db="EMBL/GenBank/DDBJ databases">
        <title>Depth-based differentiation of microbial function through sediment-hosted aquifers and enrichment of novel symbionts in the deep terrestrial subsurface.</title>
        <authorList>
            <person name="Probst A.J."/>
            <person name="Ladd B."/>
            <person name="Jarett J.K."/>
            <person name="Geller-Mcgrath D.E."/>
            <person name="Sieber C.M."/>
            <person name="Emerson J.B."/>
            <person name="Anantharaman K."/>
            <person name="Thomas B.C."/>
            <person name="Malmstrom R."/>
            <person name="Stieglmeier M."/>
            <person name="Klingl A."/>
            <person name="Woyke T."/>
            <person name="Ryan C.M."/>
            <person name="Banfield J.F."/>
        </authorList>
    </citation>
    <scope>NUCLEOTIDE SEQUENCE [LARGE SCALE GENOMIC DNA]</scope>
    <source>
        <strain evidence="2">CG11_big_fil_rev_8_21_14_0_20_35_11</strain>
    </source>
</reference>
<evidence type="ECO:0000313" key="2">
    <source>
        <dbReference type="EMBL" id="PIR02576.1"/>
    </source>
</evidence>
<proteinExistence type="predicted"/>
<dbReference type="AlphaFoldDB" id="A0A2H0N390"/>
<feature type="region of interest" description="Disordered" evidence="1">
    <location>
        <begin position="242"/>
        <end position="264"/>
    </location>
</feature>
<sequence length="264" mass="28112">MNKTKKVIIFLIILSFLVLPVILMADNIDSTYKYSWGENIGWMNWKPSYGGTDYGVTVYNECLTGYIWAENVGWIKLGDTSCAGGDCCQTGTTKGYENDSNSADNDGDGVADDWGVNNDGAGNLSGYAWGENIGWINFKPNYDGSDHPVVINSSGEFTNYAWGENIGWINMNCSNTNYCVTVNFKVKTSWSAISIPTVTTQAVSAITATTATGNGNITSTGGENCDKRGFVYGTTSKTDPGNVAPASSGYTSSVEATGSFGTGT</sequence>
<name>A0A2H0N390_9BACT</name>
<gene>
    <name evidence="2" type="ORF">COV62_01155</name>
</gene>
<evidence type="ECO:0000256" key="1">
    <source>
        <dbReference type="SAM" id="MobiDB-lite"/>
    </source>
</evidence>